<evidence type="ECO:0000256" key="1">
    <source>
        <dbReference type="ARBA" id="ARBA00004123"/>
    </source>
</evidence>
<dbReference type="GO" id="GO:0097361">
    <property type="term" value="C:cytosolic [4Fe-4S] assembly targeting complex"/>
    <property type="evidence" value="ECO:0007669"/>
    <property type="project" value="UniProtKB-UniRule"/>
</dbReference>
<evidence type="ECO:0000256" key="3">
    <source>
        <dbReference type="ARBA" id="ARBA00022737"/>
    </source>
</evidence>
<evidence type="ECO:0000259" key="6">
    <source>
        <dbReference type="Pfam" id="PF12460"/>
    </source>
</evidence>
<evidence type="ECO:0000256" key="5">
    <source>
        <dbReference type="RuleBase" id="RU367072"/>
    </source>
</evidence>
<keyword evidence="5" id="KW-0206">Cytoskeleton</keyword>
<keyword evidence="5" id="KW-0234">DNA repair</keyword>
<dbReference type="SUPFAM" id="SSF48371">
    <property type="entry name" value="ARM repeat"/>
    <property type="match status" value="1"/>
</dbReference>
<comment type="subunit">
    <text evidence="5">Component of the CIA complex.</text>
</comment>
<dbReference type="InterPro" id="IPR011989">
    <property type="entry name" value="ARM-like"/>
</dbReference>
<proteinExistence type="inferred from homology"/>
<gene>
    <name evidence="8" type="ORF">PSYICH_LOCUS12695</name>
</gene>
<organism evidence="8 9">
    <name type="scientific">Psylliodes chrysocephalus</name>
    <dbReference type="NCBI Taxonomy" id="3402493"/>
    <lineage>
        <taxon>Eukaryota</taxon>
        <taxon>Metazoa</taxon>
        <taxon>Ecdysozoa</taxon>
        <taxon>Arthropoda</taxon>
        <taxon>Hexapoda</taxon>
        <taxon>Insecta</taxon>
        <taxon>Pterygota</taxon>
        <taxon>Neoptera</taxon>
        <taxon>Endopterygota</taxon>
        <taxon>Coleoptera</taxon>
        <taxon>Polyphaga</taxon>
        <taxon>Cucujiformia</taxon>
        <taxon>Chrysomeloidea</taxon>
        <taxon>Chrysomelidae</taxon>
        <taxon>Galerucinae</taxon>
        <taxon>Alticini</taxon>
        <taxon>Psylliodes</taxon>
    </lineage>
</organism>
<dbReference type="EMBL" id="OV651818">
    <property type="protein sequence ID" value="CAH1111531.1"/>
    <property type="molecule type" value="Genomic_DNA"/>
</dbReference>
<evidence type="ECO:0000256" key="2">
    <source>
        <dbReference type="ARBA" id="ARBA00009340"/>
    </source>
</evidence>
<comment type="subcellular location">
    <subcellularLocation>
        <location evidence="5">Cytoplasm</location>
        <location evidence="5">Cytoskeleton</location>
        <location evidence="5">Spindle</location>
    </subcellularLocation>
    <subcellularLocation>
        <location evidence="1 5">Nucleus</location>
    </subcellularLocation>
</comment>
<dbReference type="InterPro" id="IPR029240">
    <property type="entry name" value="MMS19_N"/>
</dbReference>
<comment type="function">
    <text evidence="5">Key component of the cytosolic iron-sulfur protein assembly (CIA) complex, a multiprotein complex that mediates the incorporation of iron-sulfur cluster into apoproteins specifically involved in DNA metabolism and genomic integrity. In the CIA complex, MMS19 acts as an adapter between early-acting CIA components and a subset of cellular target iron-sulfur proteins.</text>
</comment>
<dbReference type="PANTHER" id="PTHR12891:SF0">
    <property type="entry name" value="MMS19 NUCLEOTIDE EXCISION REPAIR PROTEIN HOMOLOG"/>
    <property type="match status" value="1"/>
</dbReference>
<evidence type="ECO:0000256" key="4">
    <source>
        <dbReference type="ARBA" id="ARBA00023242"/>
    </source>
</evidence>
<dbReference type="InterPro" id="IPR039920">
    <property type="entry name" value="MMS19"/>
</dbReference>
<dbReference type="PANTHER" id="PTHR12891">
    <property type="entry name" value="DNA REPAIR/TRANSCRIPTION PROTEIN MET18/MMS19"/>
    <property type="match status" value="1"/>
</dbReference>
<dbReference type="InterPro" id="IPR024687">
    <property type="entry name" value="MMS19_C"/>
</dbReference>
<keyword evidence="9" id="KW-1185">Reference proteome</keyword>
<accession>A0A9P0GI09</accession>
<protein>
    <recommendedName>
        <fullName evidence="5">MMS19 nucleotide excision repair protein</fullName>
    </recommendedName>
</protein>
<comment type="similarity">
    <text evidence="2 5">Belongs to the MET18/MMS19 family.</text>
</comment>
<keyword evidence="5" id="KW-0227">DNA damage</keyword>
<dbReference type="OrthoDB" id="342900at2759"/>
<evidence type="ECO:0000313" key="8">
    <source>
        <dbReference type="EMBL" id="CAH1111531.1"/>
    </source>
</evidence>
<keyword evidence="4 5" id="KW-0539">Nucleus</keyword>
<dbReference type="InterPro" id="IPR016024">
    <property type="entry name" value="ARM-type_fold"/>
</dbReference>
<dbReference type="Gene3D" id="1.25.10.10">
    <property type="entry name" value="Leucine-rich Repeat Variant"/>
    <property type="match status" value="1"/>
</dbReference>
<keyword evidence="3" id="KW-0677">Repeat</keyword>
<sequence length="942" mass="107989">MDLEGILNRFEDTDDATFKEHSLLISKGIRESKITILDLIERLEILLTDKSVYKRELGVLILNDVLKGIPIDSLCSKELEILAEFYSTKLKDHHQILPGACTGILTLIGFEHFPGHRISVILNAIFQNVPCQQQQQADRYTIFQIFETSLKLFKQDILNMKLDFVYGVLQAIQGERNPINLLFLFKWLKEFLMDIPLHHLTEDMFDVLACYFPVDFRAPSNENSITREDLADALCPCLCASPDFGESCISLALEKLDSSLEIAKLDSLKLLREGCSTFDSSIYLENSSKIWPLIQKEILTTTSPQTKTESLKTLQTIVSKITNNSTLVHLKNIVDTIKGNLLPDSKLFNISAEILVCIAAGSQLTCGFIMKEVVPTLINVYKMSAYNDHKSVIVNTLVHLVRAHLNFKKSLQDEEVAELSDIPLLCLELLNVDGEGSKKIGLDCLVVLVPYLTLQMRETLYTNLRNIMFTPVNENTLQSFMQCLKTIAAYYPDEVKNKIFNIKPQLSLLEPFLKSKAHLITLDNFKDYVIEDYLEGIRNIEYSGITVRNLRYLVVQQQTNYQLFKYLIDKNVLNVVIELVLNNSIKDMSILTDVSVIMTTLIAPQSYEYQIEVLKKYYRVIFEHVDTEEFNLVLGYGLLVALRRDVPIDDGICHVVFKLAVKSDNRFVIDFAVELLGNLVNKHGDDENFIKFLEIVLSQYDQDAAFCEKHAKLAYFITKGLILRNHTEANKWLNLLVKLIGRYPAFIKDGIKIILDEDYVAFSETFHCRKVVLYKQRTFNIMVDKIIDEYNKVDNEEGKKFLLSGLAYLCEYVSLQAILFKFKKIAPYLMLCLEQNDTPDALCAVSTLLRKVCTQDSDYLKPYFNEFITRILNLTTYKLMDVRIECLKCLTLFVTVYPDSVLFQHKSGVLKKLAECVDDKKRLVRREAMEARALWSMLGELV</sequence>
<keyword evidence="5" id="KW-0963">Cytoplasm</keyword>
<dbReference type="GO" id="GO:0016226">
    <property type="term" value="P:iron-sulfur cluster assembly"/>
    <property type="evidence" value="ECO:0007669"/>
    <property type="project" value="UniProtKB-UniRule"/>
</dbReference>
<evidence type="ECO:0000259" key="7">
    <source>
        <dbReference type="Pfam" id="PF14500"/>
    </source>
</evidence>
<reference evidence="8" key="1">
    <citation type="submission" date="2022-01" db="EMBL/GenBank/DDBJ databases">
        <authorList>
            <person name="King R."/>
        </authorList>
    </citation>
    <scope>NUCLEOTIDE SEQUENCE</scope>
</reference>
<dbReference type="GO" id="GO:0005634">
    <property type="term" value="C:nucleus"/>
    <property type="evidence" value="ECO:0007669"/>
    <property type="project" value="UniProtKB-SubCell"/>
</dbReference>
<dbReference type="GO" id="GO:0051604">
    <property type="term" value="P:protein maturation"/>
    <property type="evidence" value="ECO:0007669"/>
    <property type="project" value="UniProtKB-UniRule"/>
</dbReference>
<dbReference type="GO" id="GO:0006281">
    <property type="term" value="P:DNA repair"/>
    <property type="evidence" value="ECO:0007669"/>
    <property type="project" value="UniProtKB-UniRule"/>
</dbReference>
<feature type="domain" description="MMS19 N-terminal" evidence="7">
    <location>
        <begin position="40"/>
        <end position="299"/>
    </location>
</feature>
<dbReference type="GO" id="GO:0005819">
    <property type="term" value="C:spindle"/>
    <property type="evidence" value="ECO:0007669"/>
    <property type="project" value="UniProtKB-SubCell"/>
</dbReference>
<name>A0A9P0GI09_9CUCU</name>
<dbReference type="Proteomes" id="UP001153636">
    <property type="component" value="Chromosome 6"/>
</dbReference>
<feature type="domain" description="MMS19 C-terminal" evidence="6">
    <location>
        <begin position="539"/>
        <end position="893"/>
    </location>
</feature>
<evidence type="ECO:0000313" key="9">
    <source>
        <dbReference type="Proteomes" id="UP001153636"/>
    </source>
</evidence>
<dbReference type="Pfam" id="PF14500">
    <property type="entry name" value="MMS19_N"/>
    <property type="match status" value="1"/>
</dbReference>
<dbReference type="AlphaFoldDB" id="A0A9P0GI09"/>
<dbReference type="Pfam" id="PF12460">
    <property type="entry name" value="MMS19_C"/>
    <property type="match status" value="1"/>
</dbReference>